<name>A0A9N8DB14_9STRA</name>
<comment type="caution">
    <text evidence="1">The sequence shown here is derived from an EMBL/GenBank/DDBJ whole genome shotgun (WGS) entry which is preliminary data.</text>
</comment>
<gene>
    <name evidence="1" type="ORF">SEMRO_67_G037600.1</name>
</gene>
<evidence type="ECO:0000313" key="1">
    <source>
        <dbReference type="EMBL" id="CAB9499713.1"/>
    </source>
</evidence>
<evidence type="ECO:0000313" key="2">
    <source>
        <dbReference type="Proteomes" id="UP001153069"/>
    </source>
</evidence>
<dbReference type="Proteomes" id="UP001153069">
    <property type="component" value="Unassembled WGS sequence"/>
</dbReference>
<dbReference type="SUPFAM" id="SSF140860">
    <property type="entry name" value="Pseudo ankyrin repeat-like"/>
    <property type="match status" value="1"/>
</dbReference>
<reference evidence="1" key="1">
    <citation type="submission" date="2020-06" db="EMBL/GenBank/DDBJ databases">
        <authorList>
            <consortium name="Plant Systems Biology data submission"/>
        </authorList>
    </citation>
    <scope>NUCLEOTIDE SEQUENCE</scope>
    <source>
        <strain evidence="1">D6</strain>
    </source>
</reference>
<dbReference type="AlphaFoldDB" id="A0A9N8DB14"/>
<protein>
    <submittedName>
        <fullName evidence="1">Ankyrin repeat protein</fullName>
    </submittedName>
</protein>
<accession>A0A9N8DB14</accession>
<keyword evidence="2" id="KW-1185">Reference proteome</keyword>
<sequence length="215" mass="23643">MTSESKTTMAPAGALLDQKDVWVNGILPFLGMGHYAFVGSVNMQMNLHYKECCSAVDKPPQVISQGADTKKEAATSTVTFYSAAFHNESTAEFWHNNSSTTTLAQTPPIQSVCSHVAKLGNLPVMKWAHGKGFSWDETTCSAAAKGGHFELLKWAREHGCPWDARTCDAAYESGNTTILDWAREQGCPFVVEHSDYNNAIFWALAVLDTDDEDDW</sequence>
<proteinExistence type="predicted"/>
<dbReference type="EMBL" id="CAICTM010000066">
    <property type="protein sequence ID" value="CAB9499713.1"/>
    <property type="molecule type" value="Genomic_DNA"/>
</dbReference>
<organism evidence="1 2">
    <name type="scientific">Seminavis robusta</name>
    <dbReference type="NCBI Taxonomy" id="568900"/>
    <lineage>
        <taxon>Eukaryota</taxon>
        <taxon>Sar</taxon>
        <taxon>Stramenopiles</taxon>
        <taxon>Ochrophyta</taxon>
        <taxon>Bacillariophyta</taxon>
        <taxon>Bacillariophyceae</taxon>
        <taxon>Bacillariophycidae</taxon>
        <taxon>Naviculales</taxon>
        <taxon>Naviculaceae</taxon>
        <taxon>Seminavis</taxon>
    </lineage>
</organism>